<name>A0ABV9GR27_9BACL</name>
<evidence type="ECO:0000313" key="2">
    <source>
        <dbReference type="EMBL" id="MFC4619100.1"/>
    </source>
</evidence>
<accession>A0ABV9GR27</accession>
<evidence type="ECO:0000259" key="1">
    <source>
        <dbReference type="Pfam" id="PF13349"/>
    </source>
</evidence>
<keyword evidence="3" id="KW-1185">Reference proteome</keyword>
<gene>
    <name evidence="2" type="ORF">ACFO4N_10280</name>
</gene>
<dbReference type="Proteomes" id="UP001596022">
    <property type="component" value="Unassembled WGS sequence"/>
</dbReference>
<feature type="domain" description="DUF4097" evidence="1">
    <location>
        <begin position="34"/>
        <end position="300"/>
    </location>
</feature>
<organism evidence="2 3">
    <name type="scientific">Camelliibacillus cellulosilyticus</name>
    <dbReference type="NCBI Taxonomy" id="2174486"/>
    <lineage>
        <taxon>Bacteria</taxon>
        <taxon>Bacillati</taxon>
        <taxon>Bacillota</taxon>
        <taxon>Bacilli</taxon>
        <taxon>Bacillales</taxon>
        <taxon>Sporolactobacillaceae</taxon>
        <taxon>Camelliibacillus</taxon>
    </lineage>
</organism>
<sequence>MGVAKPIISIVKAITGLFQVVELNETRTYPATDIKQIKVRVNSPDVRIVPTEQEELSIKLKGRVSKRLKDQLFLDIKQTSESLKIMIDHVHHFFFGINTKQLTLLIEVPRKTYESIIVATSSGDIDAEGLSAGVVDLRASSGDIEAKNIRADEKIVIETSSGEIDAGDIQGKAIDVQASSGDVSLKDVAGALTKVKTSSGDVDIDHLIGDLSTRTSSGEIEIDSPEPTGHWKCRASSGDVSVRFRDIPSLAVDFSGGSGSGRIKHREMVYQQNREHRIAGVIGTGDHLLEVETNSGNFDLR</sequence>
<dbReference type="RefSeq" id="WP_376846199.1">
    <property type="nucleotide sequence ID" value="NZ_JBHSFW010000005.1"/>
</dbReference>
<dbReference type="Gene3D" id="2.160.20.120">
    <property type="match status" value="1"/>
</dbReference>
<reference evidence="3" key="1">
    <citation type="journal article" date="2019" name="Int. J. Syst. Evol. Microbiol.">
        <title>The Global Catalogue of Microorganisms (GCM) 10K type strain sequencing project: providing services to taxonomists for standard genome sequencing and annotation.</title>
        <authorList>
            <consortium name="The Broad Institute Genomics Platform"/>
            <consortium name="The Broad Institute Genome Sequencing Center for Infectious Disease"/>
            <person name="Wu L."/>
            <person name="Ma J."/>
        </authorList>
    </citation>
    <scope>NUCLEOTIDE SEQUENCE [LARGE SCALE GENOMIC DNA]</scope>
    <source>
        <strain evidence="3">CGMCC 1.16306</strain>
    </source>
</reference>
<proteinExistence type="predicted"/>
<comment type="caution">
    <text evidence="2">The sequence shown here is derived from an EMBL/GenBank/DDBJ whole genome shotgun (WGS) entry which is preliminary data.</text>
</comment>
<dbReference type="Pfam" id="PF13349">
    <property type="entry name" value="DUF4097"/>
    <property type="match status" value="1"/>
</dbReference>
<dbReference type="InterPro" id="IPR025164">
    <property type="entry name" value="Toastrack_DUF4097"/>
</dbReference>
<protein>
    <submittedName>
        <fullName evidence="2">DUF4097 domain-containing protein</fullName>
    </submittedName>
</protein>
<dbReference type="EMBL" id="JBHSFW010000005">
    <property type="protein sequence ID" value="MFC4619100.1"/>
    <property type="molecule type" value="Genomic_DNA"/>
</dbReference>
<evidence type="ECO:0000313" key="3">
    <source>
        <dbReference type="Proteomes" id="UP001596022"/>
    </source>
</evidence>
<dbReference type="PANTHER" id="PTHR34094">
    <property type="match status" value="1"/>
</dbReference>
<dbReference type="PANTHER" id="PTHR34094:SF1">
    <property type="entry name" value="PROTEIN FAM185A"/>
    <property type="match status" value="1"/>
</dbReference>